<dbReference type="Proteomes" id="UP000320244">
    <property type="component" value="Unassembled WGS sequence"/>
</dbReference>
<dbReference type="Pfam" id="PF00535">
    <property type="entry name" value="Glycos_transf_2"/>
    <property type="match status" value="1"/>
</dbReference>
<evidence type="ECO:0000256" key="1">
    <source>
        <dbReference type="SAM" id="Phobius"/>
    </source>
</evidence>
<reference evidence="3 4" key="1">
    <citation type="submission" date="2019-05" db="EMBL/GenBank/DDBJ databases">
        <authorList>
            <person name="Lee S.D."/>
        </authorList>
    </citation>
    <scope>NUCLEOTIDE SEQUENCE [LARGE SCALE GENOMIC DNA]</scope>
    <source>
        <strain evidence="3 4">C5-26</strain>
    </source>
</reference>
<feature type="transmembrane region" description="Helical" evidence="1">
    <location>
        <begin position="294"/>
        <end position="315"/>
    </location>
</feature>
<dbReference type="GO" id="GO:0006487">
    <property type="term" value="P:protein N-linked glycosylation"/>
    <property type="evidence" value="ECO:0007669"/>
    <property type="project" value="TreeGrafter"/>
</dbReference>
<gene>
    <name evidence="3" type="ORF">FGL98_18400</name>
</gene>
<reference evidence="3 4" key="2">
    <citation type="submission" date="2019-08" db="EMBL/GenBank/DDBJ databases">
        <title>Jejuicoccus antrihumi gen. nov., sp. nov., a new member of the family Dermacoccaceae isolated from a cave.</title>
        <authorList>
            <person name="Schumann P."/>
            <person name="Kim I.S."/>
        </authorList>
    </citation>
    <scope>NUCLEOTIDE SEQUENCE [LARGE SCALE GENOMIC DNA]</scope>
    <source>
        <strain evidence="3 4">C5-26</strain>
    </source>
</reference>
<dbReference type="GO" id="GO:0016740">
    <property type="term" value="F:transferase activity"/>
    <property type="evidence" value="ECO:0007669"/>
    <property type="project" value="UniProtKB-KW"/>
</dbReference>
<keyword evidence="1" id="KW-1133">Transmembrane helix</keyword>
<dbReference type="OrthoDB" id="2369748at2"/>
<feature type="domain" description="Glycosyltransferase 2-like" evidence="2">
    <location>
        <begin position="24"/>
        <end position="189"/>
    </location>
</feature>
<sequence>MAHIAPALPRSPERRTPRATSVDIVVPVYNEQDALADCVLGLRNEIAELPYRVQIVVVDNASTDCTGEIGRSLADAYPDVSYRRLQKKGRGHALASVWQDSPADLCAYMDVDLSTDLAALAPALAVLATGHSDLSVGSRLSQGSRVQRGMKREMISRTYNLTLKLTLGTRYSDAQCGFKAIRRDAAQALLPHISDTGWFFDTELLTLAEWSGLRIHEIPVDWRDDPISSVDILATASADLRGIARMLGARLRGRYPLAHIAAAAAGRQPSGTARLGLAGQLVSFCMIGALSTMAFAQLGALVAANLLATVVRFVLFRHWVFRRDRSGEDLSLAQQRG</sequence>
<dbReference type="InterPro" id="IPR029044">
    <property type="entry name" value="Nucleotide-diphossugar_trans"/>
</dbReference>
<evidence type="ECO:0000313" key="4">
    <source>
        <dbReference type="Proteomes" id="UP000320244"/>
    </source>
</evidence>
<dbReference type="Gene3D" id="3.90.550.10">
    <property type="entry name" value="Spore Coat Polysaccharide Biosynthesis Protein SpsA, Chain A"/>
    <property type="match status" value="1"/>
</dbReference>
<name>A0A563DW79_9MICO</name>
<evidence type="ECO:0000313" key="3">
    <source>
        <dbReference type="EMBL" id="TWP34231.1"/>
    </source>
</evidence>
<keyword evidence="4" id="KW-1185">Reference proteome</keyword>
<comment type="caution">
    <text evidence="3">The sequence shown here is derived from an EMBL/GenBank/DDBJ whole genome shotgun (WGS) entry which is preliminary data.</text>
</comment>
<proteinExistence type="predicted"/>
<dbReference type="InterPro" id="IPR001173">
    <property type="entry name" value="Glyco_trans_2-like"/>
</dbReference>
<organism evidence="3 4">
    <name type="scientific">Leekyejoonella antrihumi</name>
    <dbReference type="NCBI Taxonomy" id="1660198"/>
    <lineage>
        <taxon>Bacteria</taxon>
        <taxon>Bacillati</taxon>
        <taxon>Actinomycetota</taxon>
        <taxon>Actinomycetes</taxon>
        <taxon>Micrococcales</taxon>
        <taxon>Dermacoccaceae</taxon>
        <taxon>Leekyejoonella</taxon>
    </lineage>
</organism>
<dbReference type="PANTHER" id="PTHR10859">
    <property type="entry name" value="GLYCOSYL TRANSFERASE"/>
    <property type="match status" value="1"/>
</dbReference>
<accession>A0A563DW79</accession>
<dbReference type="EMBL" id="VCQV01000030">
    <property type="protein sequence ID" value="TWP34231.1"/>
    <property type="molecule type" value="Genomic_DNA"/>
</dbReference>
<evidence type="ECO:0000259" key="2">
    <source>
        <dbReference type="Pfam" id="PF00535"/>
    </source>
</evidence>
<keyword evidence="3" id="KW-0808">Transferase</keyword>
<keyword evidence="1" id="KW-0812">Transmembrane</keyword>
<dbReference type="SUPFAM" id="SSF53448">
    <property type="entry name" value="Nucleotide-diphospho-sugar transferases"/>
    <property type="match status" value="1"/>
</dbReference>
<dbReference type="PANTHER" id="PTHR10859:SF91">
    <property type="entry name" value="DOLICHYL-PHOSPHATE BETA-GLUCOSYLTRANSFERASE"/>
    <property type="match status" value="1"/>
</dbReference>
<dbReference type="RefSeq" id="WP_146319182.1">
    <property type="nucleotide sequence ID" value="NZ_VCQV01000030.1"/>
</dbReference>
<keyword evidence="1" id="KW-0472">Membrane</keyword>
<dbReference type="AlphaFoldDB" id="A0A563DW79"/>
<protein>
    <submittedName>
        <fullName evidence="3">Glycosyltransferase</fullName>
    </submittedName>
</protein>